<dbReference type="EMBL" id="BDOR01000004">
    <property type="protein sequence ID" value="GBF01710.1"/>
    <property type="molecule type" value="Genomic_DNA"/>
</dbReference>
<dbReference type="EMBL" id="CP032744">
    <property type="protein sequence ID" value="AYJ38920.1"/>
    <property type="molecule type" value="Genomic_DNA"/>
</dbReference>
<dbReference type="AlphaFoldDB" id="A0AAD0TWV8"/>
<evidence type="ECO:0000313" key="1">
    <source>
        <dbReference type="EMBL" id="AYJ38866.1"/>
    </source>
</evidence>
<gene>
    <name evidence="1" type="ORF">LP667_08570</name>
    <name evidence="2" type="ORF">LP667_08865</name>
    <name evidence="3" type="ORF">LPPLD21_01242</name>
</gene>
<reference evidence="3 4" key="1">
    <citation type="submission" date="2017-04" db="EMBL/GenBank/DDBJ databases">
        <title>In vitro and in silico characterization of Lactobacillus paraplantarum D2-1, a starter culture for soymilk fermentation.</title>
        <authorList>
            <person name="Endo A."/>
            <person name="Sasaki F."/>
            <person name="Maeno S."/>
            <person name="Kanesaki Y."/>
            <person name="Kubota E."/>
            <person name="Torres G.A."/>
            <person name="Tomita S."/>
            <person name="Nakagawa J."/>
        </authorList>
    </citation>
    <scope>NUCLEOTIDE SEQUENCE [LARGE SCALE GENOMIC DNA]</scope>
    <source>
        <strain evidence="3 4">D2-1</strain>
    </source>
</reference>
<protein>
    <submittedName>
        <fullName evidence="3">Phage related protein</fullName>
    </submittedName>
</protein>
<accession>A0AAD0TWV8</accession>
<reference evidence="2 5" key="2">
    <citation type="submission" date="2018-10" db="EMBL/GenBank/DDBJ databases">
        <title>Genome seuquencing of Lactobacillus species.</title>
        <authorList>
            <person name="Baek C."/>
            <person name="Yi H."/>
        </authorList>
    </citation>
    <scope>NUCLEOTIDE SEQUENCE [LARGE SCALE GENOMIC DNA]</scope>
    <source>
        <strain evidence="2 5">DSM 10667</strain>
    </source>
</reference>
<keyword evidence="4" id="KW-1185">Reference proteome</keyword>
<organism evidence="2 5">
    <name type="scientific">Lactiplantibacillus paraplantarum</name>
    <dbReference type="NCBI Taxonomy" id="60520"/>
    <lineage>
        <taxon>Bacteria</taxon>
        <taxon>Bacillati</taxon>
        <taxon>Bacillota</taxon>
        <taxon>Bacilli</taxon>
        <taxon>Lactobacillales</taxon>
        <taxon>Lactobacillaceae</taxon>
        <taxon>Lactiplantibacillus</taxon>
    </lineage>
</organism>
<dbReference type="Proteomes" id="UP000277896">
    <property type="component" value="Chromosome"/>
</dbReference>
<evidence type="ECO:0000313" key="5">
    <source>
        <dbReference type="Proteomes" id="UP000277896"/>
    </source>
</evidence>
<dbReference type="EMBL" id="CP032744">
    <property type="protein sequence ID" value="AYJ38866.1"/>
    <property type="molecule type" value="Genomic_DNA"/>
</dbReference>
<evidence type="ECO:0000313" key="2">
    <source>
        <dbReference type="EMBL" id="AYJ38920.1"/>
    </source>
</evidence>
<name>A0AAD0TWV8_9LACO</name>
<evidence type="ECO:0000313" key="4">
    <source>
        <dbReference type="Proteomes" id="UP000236162"/>
    </source>
</evidence>
<dbReference type="Proteomes" id="UP000236162">
    <property type="component" value="Unassembled WGS sequence"/>
</dbReference>
<dbReference type="RefSeq" id="WP_056988272.1">
    <property type="nucleotide sequence ID" value="NZ_BDOR01000004.1"/>
</dbReference>
<sequence>MATYANSQLTSAGLLLASRAAAGKTTFSLTRTTASSKDLSTVSVGELTAMPDEMQSGVLTDNSIVRLDDHTLKQVEVFFTNRDLEISYPVNAIGIYAKETGGSEILYAVIKAVEAEMMPSFADKVLLEFKLAVTVVVGQIQNVTVAVDPNGLATTTYVQNQQVAVVLNEKSYAIDTAKLNLNDYPRFKAWGYYNGAGIAQTTSYAGVPLMTELTMNVDLQNNGQVMIPRFMTAQIKAALPDFNIGSFAVTRASDGKWMYLISEPATIGIQCLNATFK</sequence>
<evidence type="ECO:0000313" key="3">
    <source>
        <dbReference type="EMBL" id="GBF01710.1"/>
    </source>
</evidence>
<proteinExistence type="predicted"/>